<dbReference type="RefSeq" id="WP_179583649.1">
    <property type="nucleotide sequence ID" value="NZ_JACBYR010000001.1"/>
</dbReference>
<proteinExistence type="predicted"/>
<dbReference type="AlphaFoldDB" id="A0A7Y9IRB3"/>
<protein>
    <submittedName>
        <fullName evidence="1">Uncharacterized protein</fullName>
    </submittedName>
</protein>
<sequence length="122" mass="12629">MTTPLSVQAIAAAGRWTRLVQGHIPLAGLSCMCSAGFEGISVADFEQDVLDYLFAKHGADPALAVLFAQAGCSAEGGGSVLTLLQTIAQARQHAPGASRLLTDLDSSLRSFEESHAGTTATR</sequence>
<reference evidence="1 2" key="1">
    <citation type="submission" date="2020-07" db="EMBL/GenBank/DDBJ databases">
        <title>Genomic Encyclopedia of Type Strains, Phase IV (KMG-V): Genome sequencing to study the core and pangenomes of soil and plant-associated prokaryotes.</title>
        <authorList>
            <person name="Whitman W."/>
        </authorList>
    </citation>
    <scope>NUCLEOTIDE SEQUENCE [LARGE SCALE GENOMIC DNA]</scope>
    <source>
        <strain evidence="1 2">SAS40</strain>
    </source>
</reference>
<organism evidence="1 2">
    <name type="scientific">Pigmentiphaga litoralis</name>
    <dbReference type="NCBI Taxonomy" id="516702"/>
    <lineage>
        <taxon>Bacteria</taxon>
        <taxon>Pseudomonadati</taxon>
        <taxon>Pseudomonadota</taxon>
        <taxon>Betaproteobacteria</taxon>
        <taxon>Burkholderiales</taxon>
        <taxon>Alcaligenaceae</taxon>
        <taxon>Pigmentiphaga</taxon>
    </lineage>
</organism>
<evidence type="ECO:0000313" key="2">
    <source>
        <dbReference type="Proteomes" id="UP000542125"/>
    </source>
</evidence>
<evidence type="ECO:0000313" key="1">
    <source>
        <dbReference type="EMBL" id="NYE81558.1"/>
    </source>
</evidence>
<name>A0A7Y9IRB3_9BURK</name>
<dbReference type="EMBL" id="JACBYR010000001">
    <property type="protein sequence ID" value="NYE81558.1"/>
    <property type="molecule type" value="Genomic_DNA"/>
</dbReference>
<comment type="caution">
    <text evidence="1">The sequence shown here is derived from an EMBL/GenBank/DDBJ whole genome shotgun (WGS) entry which is preliminary data.</text>
</comment>
<keyword evidence="2" id="KW-1185">Reference proteome</keyword>
<dbReference type="Proteomes" id="UP000542125">
    <property type="component" value="Unassembled WGS sequence"/>
</dbReference>
<gene>
    <name evidence="1" type="ORF">FHW18_000829</name>
</gene>
<accession>A0A7Y9IRB3</accession>